<evidence type="ECO:0000256" key="5">
    <source>
        <dbReference type="ARBA" id="ARBA00023052"/>
    </source>
</evidence>
<comment type="catalytic activity">
    <reaction evidence="7">
        <text>isochorismate + 2-oxoglutarate + H(+) = 5-enolpyruvoyl-6-hydroxy-2-succinyl-cyclohex-3-ene-1-carboxylate + CO2</text>
        <dbReference type="Rhea" id="RHEA:25593"/>
        <dbReference type="ChEBI" id="CHEBI:15378"/>
        <dbReference type="ChEBI" id="CHEBI:16526"/>
        <dbReference type="ChEBI" id="CHEBI:16810"/>
        <dbReference type="ChEBI" id="CHEBI:29780"/>
        <dbReference type="ChEBI" id="CHEBI:58818"/>
        <dbReference type="EC" id="2.2.1.9"/>
    </reaction>
</comment>
<dbReference type="GO" id="GO:0030976">
    <property type="term" value="F:thiamine pyrophosphate binding"/>
    <property type="evidence" value="ECO:0007669"/>
    <property type="project" value="UniProtKB-UniRule"/>
</dbReference>
<feature type="domain" description="Thiamine pyrophosphate enzyme TPP-binding" evidence="8">
    <location>
        <begin position="432"/>
        <end position="547"/>
    </location>
</feature>
<keyword evidence="11" id="KW-1185">Reference proteome</keyword>
<dbReference type="InterPro" id="IPR011766">
    <property type="entry name" value="TPP_enzyme_TPP-bd"/>
</dbReference>
<dbReference type="PIRSF" id="PIRSF004983">
    <property type="entry name" value="MenD"/>
    <property type="match status" value="1"/>
</dbReference>
<protein>
    <recommendedName>
        <fullName evidence="7">2-succinyl-5-enolpyruvyl-6-hydroxy-3-cyclohexene-1-carboxylate synthase</fullName>
        <shortName evidence="7">SEPHCHC synthase</shortName>
        <ecNumber evidence="7">2.2.1.9</ecNumber>
    </recommendedName>
    <alternativeName>
        <fullName evidence="7">Menaquinone biosynthesis protein MenD</fullName>
    </alternativeName>
</protein>
<evidence type="ECO:0000256" key="1">
    <source>
        <dbReference type="ARBA" id="ARBA00022428"/>
    </source>
</evidence>
<keyword evidence="6 7" id="KW-0464">Manganese</keyword>
<dbReference type="NCBIfam" id="TIGR00173">
    <property type="entry name" value="menD"/>
    <property type="match status" value="1"/>
</dbReference>
<feature type="domain" description="Thiamine pyrophosphate enzyme N-terminal TPP-binding" evidence="9">
    <location>
        <begin position="16"/>
        <end position="127"/>
    </location>
</feature>
<dbReference type="GO" id="GO:0030145">
    <property type="term" value="F:manganese ion binding"/>
    <property type="evidence" value="ECO:0007669"/>
    <property type="project" value="UniProtKB-UniRule"/>
</dbReference>
<dbReference type="HAMAP" id="MF_01659">
    <property type="entry name" value="MenD"/>
    <property type="match status" value="1"/>
</dbReference>
<evidence type="ECO:0000256" key="7">
    <source>
        <dbReference type="HAMAP-Rule" id="MF_01659"/>
    </source>
</evidence>
<dbReference type="GO" id="GO:0070204">
    <property type="term" value="F:2-succinyl-5-enolpyruvyl-6-hydroxy-3-cyclohexene-1-carboxylic-acid synthase activity"/>
    <property type="evidence" value="ECO:0007669"/>
    <property type="project" value="UniProtKB-UniRule"/>
</dbReference>
<proteinExistence type="inferred from homology"/>
<dbReference type="InterPro" id="IPR004433">
    <property type="entry name" value="MenaQ_synth_MenD"/>
</dbReference>
<reference evidence="10 11" key="1">
    <citation type="submission" date="2017-05" db="EMBL/GenBank/DDBJ databases">
        <authorList>
            <person name="Varghese N."/>
            <person name="Submissions S."/>
        </authorList>
    </citation>
    <scope>NUCLEOTIDE SEQUENCE [LARGE SCALE GENOMIC DNA]</scope>
    <source>
        <strain evidence="10 11">DSM 21194</strain>
    </source>
</reference>
<dbReference type="AlphaFoldDB" id="A0A521B7J9"/>
<dbReference type="InterPro" id="IPR029061">
    <property type="entry name" value="THDP-binding"/>
</dbReference>
<evidence type="ECO:0000313" key="10">
    <source>
        <dbReference type="EMBL" id="SMO43087.1"/>
    </source>
</evidence>
<accession>A0A521B7J9</accession>
<dbReference type="InterPro" id="IPR012001">
    <property type="entry name" value="Thiamin_PyroP_enz_TPP-bd_dom"/>
</dbReference>
<sequence length="567" mass="62998">MTDLDARDIPYYWSTTFFRQLLKKGVRHVVISPGSRSTPLTMAAAAHPNLEKHVILDERSAAFTALGIGKATGYPAVLICTSGTAAANYYPAVIEARQSGVPMILATADRPPHLRATGANQAIDQLKLFGSYPVFFHEAGEPRLDKEDLDRLVLLARQAVGMAQQKRGPVHINFPFRKPLEPRPSFVAKIRGENSSEPLTDQEERYSKSSFTLPETVRRAMSSADRPLIVVGPAAPGDHLESVAHLAEQLRAPVLSESTIASPNTVGGFASFLRNEQLVHQLEPDLILRFGFQPTAKSIEQALQSWRPSHHIHFASTADWQDATCTQSTHLPWLGQPLALPDRLKGAPSSWLKTWKRQERLFRSHYQKVMSRPSVLTDGHLYQHLITQCPEDLFIAVSNSFPARDIQLTGYDITRYPLYLNRGASGIDGVSSTALGISIGLRKPGMLLTGDLAFLHDTNALLNHNRAGADLAVVIANNSGGSIFRMLPIEQHDAYFDTYFETPQAASIRQLANAYSIPYHRVSSVDELRQFDLEQWQQEQPGLSVVECLTDAEASMKLRRQLWDFQP</sequence>
<dbReference type="RefSeq" id="WP_142713145.1">
    <property type="nucleotide sequence ID" value="NZ_FXTH01000002.1"/>
</dbReference>
<dbReference type="CDD" id="cd02009">
    <property type="entry name" value="TPP_SHCHC_synthase"/>
    <property type="match status" value="1"/>
</dbReference>
<dbReference type="Pfam" id="PF02775">
    <property type="entry name" value="TPP_enzyme_C"/>
    <property type="match status" value="1"/>
</dbReference>
<evidence type="ECO:0000259" key="8">
    <source>
        <dbReference type="Pfam" id="PF02775"/>
    </source>
</evidence>
<comment type="pathway">
    <text evidence="7">Quinol/quinone metabolism; menaquinone biosynthesis.</text>
</comment>
<evidence type="ECO:0000256" key="4">
    <source>
        <dbReference type="ARBA" id="ARBA00022842"/>
    </source>
</evidence>
<evidence type="ECO:0000313" key="11">
    <source>
        <dbReference type="Proteomes" id="UP000317593"/>
    </source>
</evidence>
<dbReference type="Pfam" id="PF02776">
    <property type="entry name" value="TPP_enzyme_N"/>
    <property type="match status" value="1"/>
</dbReference>
<keyword evidence="5 7" id="KW-0786">Thiamine pyrophosphate</keyword>
<comment type="cofactor">
    <cofactor evidence="7">
        <name>Mg(2+)</name>
        <dbReference type="ChEBI" id="CHEBI:18420"/>
    </cofactor>
    <cofactor evidence="7">
        <name>Mn(2+)</name>
        <dbReference type="ChEBI" id="CHEBI:29035"/>
    </cofactor>
</comment>
<keyword evidence="1 7" id="KW-0474">Menaquinone biosynthesis</keyword>
<dbReference type="SUPFAM" id="SSF52518">
    <property type="entry name" value="Thiamin diphosphate-binding fold (THDP-binding)"/>
    <property type="match status" value="2"/>
</dbReference>
<dbReference type="UniPathway" id="UPA00079"/>
<dbReference type="CDD" id="cd07037">
    <property type="entry name" value="TPP_PYR_MenD"/>
    <property type="match status" value="1"/>
</dbReference>
<keyword evidence="4 7" id="KW-0460">Magnesium</keyword>
<dbReference type="GO" id="GO:0009234">
    <property type="term" value="P:menaquinone biosynthetic process"/>
    <property type="evidence" value="ECO:0007669"/>
    <property type="project" value="UniProtKB-UniRule"/>
</dbReference>
<gene>
    <name evidence="7" type="primary">menD</name>
    <name evidence="10" type="ORF">SAMN06265218_102267</name>
</gene>
<comment type="function">
    <text evidence="7">Catalyzes the thiamine diphosphate-dependent decarboxylation of 2-oxoglutarate and the subsequent addition of the resulting succinic semialdehyde-thiamine pyrophosphate anion to isochorismate to yield 2-succinyl-5-enolpyruvyl-6-hydroxy-3-cyclohexene-1-carboxylate (SEPHCHC).</text>
</comment>
<dbReference type="Proteomes" id="UP000317593">
    <property type="component" value="Unassembled WGS sequence"/>
</dbReference>
<dbReference type="EC" id="2.2.1.9" evidence="7"/>
<dbReference type="PANTHER" id="PTHR42916">
    <property type="entry name" value="2-SUCCINYL-5-ENOLPYRUVYL-6-HYDROXY-3-CYCLOHEXENE-1-CARBOXYLATE SYNTHASE"/>
    <property type="match status" value="1"/>
</dbReference>
<dbReference type="InterPro" id="IPR029035">
    <property type="entry name" value="DHS-like_NAD/FAD-binding_dom"/>
</dbReference>
<evidence type="ECO:0000256" key="6">
    <source>
        <dbReference type="ARBA" id="ARBA00023211"/>
    </source>
</evidence>
<comment type="subunit">
    <text evidence="7">Homodimer.</text>
</comment>
<evidence type="ECO:0000256" key="2">
    <source>
        <dbReference type="ARBA" id="ARBA00022679"/>
    </source>
</evidence>
<evidence type="ECO:0000256" key="3">
    <source>
        <dbReference type="ARBA" id="ARBA00022723"/>
    </source>
</evidence>
<comment type="pathway">
    <text evidence="7">Quinol/quinone metabolism; 1,4-dihydroxy-2-naphthoate biosynthesis; 1,4-dihydroxy-2-naphthoate from chorismate: step 2/7.</text>
</comment>
<dbReference type="OrthoDB" id="9791859at2"/>
<dbReference type="Gene3D" id="3.40.50.1220">
    <property type="entry name" value="TPP-binding domain"/>
    <property type="match status" value="1"/>
</dbReference>
<comment type="cofactor">
    <cofactor evidence="7">
        <name>thiamine diphosphate</name>
        <dbReference type="ChEBI" id="CHEBI:58937"/>
    </cofactor>
    <text evidence="7">Binds 1 thiamine pyrophosphate per subunit.</text>
</comment>
<organism evidence="10 11">
    <name type="scientific">Fodinibius sediminis</name>
    <dbReference type="NCBI Taxonomy" id="1214077"/>
    <lineage>
        <taxon>Bacteria</taxon>
        <taxon>Pseudomonadati</taxon>
        <taxon>Balneolota</taxon>
        <taxon>Balneolia</taxon>
        <taxon>Balneolales</taxon>
        <taxon>Balneolaceae</taxon>
        <taxon>Fodinibius</taxon>
    </lineage>
</organism>
<name>A0A521B7J9_9BACT</name>
<keyword evidence="3 7" id="KW-0479">Metal-binding</keyword>
<comment type="similarity">
    <text evidence="7">Belongs to the TPP enzyme family. MenD subfamily.</text>
</comment>
<evidence type="ECO:0000259" key="9">
    <source>
        <dbReference type="Pfam" id="PF02776"/>
    </source>
</evidence>
<dbReference type="PANTHER" id="PTHR42916:SF1">
    <property type="entry name" value="PROTEIN PHYLLO, CHLOROPLASTIC"/>
    <property type="match status" value="1"/>
</dbReference>
<dbReference type="GO" id="GO:0000287">
    <property type="term" value="F:magnesium ion binding"/>
    <property type="evidence" value="ECO:0007669"/>
    <property type="project" value="UniProtKB-UniRule"/>
</dbReference>
<dbReference type="UniPathway" id="UPA01057">
    <property type="reaction ID" value="UER00164"/>
</dbReference>
<dbReference type="Gene3D" id="3.40.50.970">
    <property type="match status" value="2"/>
</dbReference>
<keyword evidence="2 7" id="KW-0808">Transferase</keyword>
<dbReference type="EMBL" id="FXTH01000002">
    <property type="protein sequence ID" value="SMO43087.1"/>
    <property type="molecule type" value="Genomic_DNA"/>
</dbReference>
<dbReference type="SUPFAM" id="SSF52467">
    <property type="entry name" value="DHS-like NAD/FAD-binding domain"/>
    <property type="match status" value="1"/>
</dbReference>